<dbReference type="GO" id="GO:1902201">
    <property type="term" value="P:negative regulation of bacterial-type flagellum-dependent cell motility"/>
    <property type="evidence" value="ECO:0007669"/>
    <property type="project" value="TreeGrafter"/>
</dbReference>
<dbReference type="PANTHER" id="PTHR45138">
    <property type="entry name" value="REGULATORY COMPONENTS OF SENSORY TRANSDUCTION SYSTEM"/>
    <property type="match status" value="1"/>
</dbReference>
<dbReference type="Proteomes" id="UP000533598">
    <property type="component" value="Unassembled WGS sequence"/>
</dbReference>
<protein>
    <submittedName>
        <fullName evidence="2">Diguanylate cyclase (GGDEF)-like protein</fullName>
    </submittedName>
</protein>
<dbReference type="Pfam" id="PF00990">
    <property type="entry name" value="GGDEF"/>
    <property type="match status" value="1"/>
</dbReference>
<dbReference type="SUPFAM" id="SSF55073">
    <property type="entry name" value="Nucleotide cyclase"/>
    <property type="match status" value="1"/>
</dbReference>
<dbReference type="PROSITE" id="PS50887">
    <property type="entry name" value="GGDEF"/>
    <property type="match status" value="1"/>
</dbReference>
<sequence length="159" mass="16743">MLLVLDLDDFKAVNDVHGHPAGDVVLGAVADVLRGAVGPRDVLARYGGDEFLALCLVADAHEAIRVAHRLGKLVRDLSIVTRGAPPDDFAVRISVTAAVGAAAFRPTRPTRDGRVISLLAAAFRHADSALLEAKGADEDREDRECLVFLGPAGGEFAIV</sequence>
<dbReference type="PANTHER" id="PTHR45138:SF9">
    <property type="entry name" value="DIGUANYLATE CYCLASE DGCM-RELATED"/>
    <property type="match status" value="1"/>
</dbReference>
<dbReference type="InterPro" id="IPR029787">
    <property type="entry name" value="Nucleotide_cyclase"/>
</dbReference>
<keyword evidence="3" id="KW-1185">Reference proteome</keyword>
<proteinExistence type="predicted"/>
<name>A0A7W7FXX1_9PSEU</name>
<dbReference type="Gene3D" id="3.30.70.270">
    <property type="match status" value="1"/>
</dbReference>
<dbReference type="NCBIfam" id="TIGR00254">
    <property type="entry name" value="GGDEF"/>
    <property type="match status" value="1"/>
</dbReference>
<evidence type="ECO:0000259" key="1">
    <source>
        <dbReference type="PROSITE" id="PS50887"/>
    </source>
</evidence>
<feature type="domain" description="GGDEF" evidence="1">
    <location>
        <begin position="1"/>
        <end position="151"/>
    </location>
</feature>
<dbReference type="InterPro" id="IPR000160">
    <property type="entry name" value="GGDEF_dom"/>
</dbReference>
<dbReference type="CDD" id="cd01949">
    <property type="entry name" value="GGDEF"/>
    <property type="match status" value="1"/>
</dbReference>
<dbReference type="InterPro" id="IPR050469">
    <property type="entry name" value="Diguanylate_Cyclase"/>
</dbReference>
<dbReference type="AlphaFoldDB" id="A0A7W7FXX1"/>
<gene>
    <name evidence="2" type="ORF">HNR67_005552</name>
</gene>
<evidence type="ECO:0000313" key="3">
    <source>
        <dbReference type="Proteomes" id="UP000533598"/>
    </source>
</evidence>
<dbReference type="EMBL" id="JACHMH010000001">
    <property type="protein sequence ID" value="MBB4679434.1"/>
    <property type="molecule type" value="Genomic_DNA"/>
</dbReference>
<dbReference type="GO" id="GO:0043709">
    <property type="term" value="P:cell adhesion involved in single-species biofilm formation"/>
    <property type="evidence" value="ECO:0007669"/>
    <property type="project" value="TreeGrafter"/>
</dbReference>
<reference evidence="2 3" key="1">
    <citation type="submission" date="2020-08" db="EMBL/GenBank/DDBJ databases">
        <title>Sequencing the genomes of 1000 actinobacteria strains.</title>
        <authorList>
            <person name="Klenk H.-P."/>
        </authorList>
    </citation>
    <scope>NUCLEOTIDE SEQUENCE [LARGE SCALE GENOMIC DNA]</scope>
    <source>
        <strain evidence="2 3">DSM 44230</strain>
    </source>
</reference>
<organism evidence="2 3">
    <name type="scientific">Crossiella cryophila</name>
    <dbReference type="NCBI Taxonomy" id="43355"/>
    <lineage>
        <taxon>Bacteria</taxon>
        <taxon>Bacillati</taxon>
        <taxon>Actinomycetota</taxon>
        <taxon>Actinomycetes</taxon>
        <taxon>Pseudonocardiales</taxon>
        <taxon>Pseudonocardiaceae</taxon>
        <taxon>Crossiella</taxon>
    </lineage>
</organism>
<dbReference type="InterPro" id="IPR043128">
    <property type="entry name" value="Rev_trsase/Diguanyl_cyclase"/>
</dbReference>
<dbReference type="GO" id="GO:0052621">
    <property type="term" value="F:diguanylate cyclase activity"/>
    <property type="evidence" value="ECO:0007669"/>
    <property type="project" value="TreeGrafter"/>
</dbReference>
<accession>A0A7W7FXX1</accession>
<comment type="caution">
    <text evidence="2">The sequence shown here is derived from an EMBL/GenBank/DDBJ whole genome shotgun (WGS) entry which is preliminary data.</text>
</comment>
<dbReference type="SMART" id="SM00267">
    <property type="entry name" value="GGDEF"/>
    <property type="match status" value="1"/>
</dbReference>
<evidence type="ECO:0000313" key="2">
    <source>
        <dbReference type="EMBL" id="MBB4679434.1"/>
    </source>
</evidence>
<dbReference type="GO" id="GO:0005886">
    <property type="term" value="C:plasma membrane"/>
    <property type="evidence" value="ECO:0007669"/>
    <property type="project" value="TreeGrafter"/>
</dbReference>